<sequence length="286" mass="33838">MFCLFRSKTLFEEIRASINNNDEEDRSFWRPVLPWGGVFTIKAGRKAISCTPLYVEIQLKNTCTIDGFLMILYVILRDNQGFRRELAVFLGKQFVEHFLYLMDSCDYTTVKMLWIWDRMSKRQYRSEIHQSALEIDLFGNEHQNFTENLENLMSTMQESLCTNWSCPVRFQDCLKSTINIRCDGLREFSQRVFCYGPPPFVILNMQQWKSEELSYVPYHLALCQHRYTLEGATLFNKEEHHYSAAFQIDGCWMHYDGLRNDNLILLHKPPELLLLSSLVYIRTSDK</sequence>
<protein>
    <submittedName>
        <fullName evidence="1">Chromosome 14 open reading frame 28</fullName>
    </submittedName>
</protein>
<dbReference type="PANTHER" id="PTHR35350">
    <property type="entry name" value="HYPOTHETICAL LOC314168"/>
    <property type="match status" value="1"/>
</dbReference>
<evidence type="ECO:0000313" key="1">
    <source>
        <dbReference type="Ensembl" id="ENSACIP00000019472.1"/>
    </source>
</evidence>
<dbReference type="Ensembl" id="ENSACIT00000019991.1">
    <property type="protein sequence ID" value="ENSACIP00000019472.1"/>
    <property type="gene ID" value="ENSACIG00000015165.1"/>
</dbReference>
<dbReference type="STRING" id="61819.ENSACIP00000019472"/>
<organism evidence="1 2">
    <name type="scientific">Amphilophus citrinellus</name>
    <name type="common">Midas cichlid</name>
    <name type="synonym">Cichlasoma citrinellum</name>
    <dbReference type="NCBI Taxonomy" id="61819"/>
    <lineage>
        <taxon>Eukaryota</taxon>
        <taxon>Metazoa</taxon>
        <taxon>Chordata</taxon>
        <taxon>Craniata</taxon>
        <taxon>Vertebrata</taxon>
        <taxon>Euteleostomi</taxon>
        <taxon>Actinopterygii</taxon>
        <taxon>Neopterygii</taxon>
        <taxon>Teleostei</taxon>
        <taxon>Neoteleostei</taxon>
        <taxon>Acanthomorphata</taxon>
        <taxon>Ovalentaria</taxon>
        <taxon>Cichlomorphae</taxon>
        <taxon>Cichliformes</taxon>
        <taxon>Cichlidae</taxon>
        <taxon>New World cichlids</taxon>
        <taxon>Cichlasomatinae</taxon>
        <taxon>Heroini</taxon>
        <taxon>Amphilophus</taxon>
    </lineage>
</organism>
<keyword evidence="2" id="KW-1185">Reference proteome</keyword>
<dbReference type="OMA" id="HDNFTRN"/>
<reference evidence="1" key="1">
    <citation type="submission" date="2025-08" db="UniProtKB">
        <authorList>
            <consortium name="Ensembl"/>
        </authorList>
    </citation>
    <scope>IDENTIFICATION</scope>
</reference>
<accession>A0A3Q0S9C9</accession>
<evidence type="ECO:0000313" key="2">
    <source>
        <dbReference type="Proteomes" id="UP000261340"/>
    </source>
</evidence>
<dbReference type="PANTHER" id="PTHR35350:SF1">
    <property type="entry name" value="HYPOTHETICAL LOC314168"/>
    <property type="match status" value="1"/>
</dbReference>
<dbReference type="GeneTree" id="ENSGT00390000012377"/>
<dbReference type="Proteomes" id="UP000261340">
    <property type="component" value="Unplaced"/>
</dbReference>
<dbReference type="InterPro" id="IPR040029">
    <property type="entry name" value="C14orf28-like"/>
</dbReference>
<reference evidence="1" key="2">
    <citation type="submission" date="2025-09" db="UniProtKB">
        <authorList>
            <consortium name="Ensembl"/>
        </authorList>
    </citation>
    <scope>IDENTIFICATION</scope>
</reference>
<dbReference type="AlphaFoldDB" id="A0A3Q0S9C9"/>
<proteinExistence type="predicted"/>
<name>A0A3Q0S9C9_AMPCI</name>